<keyword evidence="2" id="KW-0472">Membrane</keyword>
<keyword evidence="2" id="KW-1133">Transmembrane helix</keyword>
<evidence type="ECO:0000256" key="1">
    <source>
        <dbReference type="SAM" id="MobiDB-lite"/>
    </source>
</evidence>
<reference evidence="4 5" key="1">
    <citation type="submission" date="2024-04" db="EMBL/GenBank/DDBJ databases">
        <title>Tritrichomonas musculus Genome.</title>
        <authorList>
            <person name="Alves-Ferreira E."/>
            <person name="Grigg M."/>
            <person name="Lorenzi H."/>
            <person name="Galac M."/>
        </authorList>
    </citation>
    <scope>NUCLEOTIDE SEQUENCE [LARGE SCALE GENOMIC DNA]</scope>
    <source>
        <strain evidence="4 5">EAF2021</strain>
    </source>
</reference>
<dbReference type="EMBL" id="JAPFFF010000004">
    <property type="protein sequence ID" value="KAK8892886.1"/>
    <property type="molecule type" value="Genomic_DNA"/>
</dbReference>
<protein>
    <submittedName>
        <fullName evidence="4">Uncharacterized protein</fullName>
    </submittedName>
</protein>
<accession>A0ABR2KPB7</accession>
<feature type="chain" id="PRO_5045398282" evidence="3">
    <location>
        <begin position="16"/>
        <end position="485"/>
    </location>
</feature>
<keyword evidence="5" id="KW-1185">Reference proteome</keyword>
<dbReference type="PANTHER" id="PTHR16861">
    <property type="entry name" value="GLYCOPROTEIN 38"/>
    <property type="match status" value="1"/>
</dbReference>
<feature type="region of interest" description="Disordered" evidence="1">
    <location>
        <begin position="417"/>
        <end position="444"/>
    </location>
</feature>
<evidence type="ECO:0000256" key="2">
    <source>
        <dbReference type="SAM" id="Phobius"/>
    </source>
</evidence>
<evidence type="ECO:0000256" key="3">
    <source>
        <dbReference type="SAM" id="SignalP"/>
    </source>
</evidence>
<keyword evidence="2" id="KW-0812">Transmembrane</keyword>
<sequence length="485" mass="54230">MMLCFFILLLLGSSADEIKVPKFAYVAIVPKEEAEFCEDVGWDEIINYCDSNPEEEGGPEHCKAVMNAYKGYKCIASDETDTISTTLSQIDKSVEFLFLTNGISQNTKIDFSYLPSKMIVMLENEQFGEDRSKSRFLSIIKKLSQTKFDGTQQGIINFAKKMKRGTNNKKAHYLEEEGEITNKVKLVGNVKDKVSFLIISSIEIDIVESDLNIHTLFMYGGTISPSTQFKVRTTYFITYYGFNEDILGQLKDHSFIKSKYYQLSELSEKITINFEKDSLNVNMDGEEGPELVATVPYDLFEDSAGILVYYGDVVLNAGKESVVPDNFNITFSTNFIPMGPLGTFDYESLVPDGGKSAKNRKIPKIEKNKVTITKSGDYWNENKKPKLVINCDSKRYDIDTKDIDNFAEISRNPMYSFGDKVGGDEENSGNENNENKNDKPKDDKKKLSTGAIIGIVVGCVAFVAIVIVVVVVVVIKKKKVGGSSP</sequence>
<name>A0ABR2KPB7_9EUKA</name>
<proteinExistence type="predicted"/>
<evidence type="ECO:0000313" key="5">
    <source>
        <dbReference type="Proteomes" id="UP001470230"/>
    </source>
</evidence>
<keyword evidence="3" id="KW-0732">Signal</keyword>
<dbReference type="PANTHER" id="PTHR16861:SF4">
    <property type="entry name" value="SH3 DOMAIN PROTEIN (AFU_ORTHOLOGUE AFUA_1G13610)"/>
    <property type="match status" value="1"/>
</dbReference>
<organism evidence="4 5">
    <name type="scientific">Tritrichomonas musculus</name>
    <dbReference type="NCBI Taxonomy" id="1915356"/>
    <lineage>
        <taxon>Eukaryota</taxon>
        <taxon>Metamonada</taxon>
        <taxon>Parabasalia</taxon>
        <taxon>Tritrichomonadida</taxon>
        <taxon>Tritrichomonadidae</taxon>
        <taxon>Tritrichomonas</taxon>
    </lineage>
</organism>
<gene>
    <name evidence="4" type="ORF">M9Y10_030137</name>
</gene>
<feature type="transmembrane region" description="Helical" evidence="2">
    <location>
        <begin position="451"/>
        <end position="475"/>
    </location>
</feature>
<feature type="signal peptide" evidence="3">
    <location>
        <begin position="1"/>
        <end position="15"/>
    </location>
</feature>
<feature type="compositionally biased region" description="Basic and acidic residues" evidence="1">
    <location>
        <begin position="433"/>
        <end position="444"/>
    </location>
</feature>
<comment type="caution">
    <text evidence="4">The sequence shown here is derived from an EMBL/GenBank/DDBJ whole genome shotgun (WGS) entry which is preliminary data.</text>
</comment>
<evidence type="ECO:0000313" key="4">
    <source>
        <dbReference type="EMBL" id="KAK8892886.1"/>
    </source>
</evidence>
<dbReference type="Proteomes" id="UP001470230">
    <property type="component" value="Unassembled WGS sequence"/>
</dbReference>